<evidence type="ECO:0000256" key="4">
    <source>
        <dbReference type="SAM" id="MobiDB-lite"/>
    </source>
</evidence>
<dbReference type="CDD" id="cd17546">
    <property type="entry name" value="REC_hyHK_CKI1_RcsC-like"/>
    <property type="match status" value="1"/>
</dbReference>
<dbReference type="OrthoDB" id="60033at2759"/>
<dbReference type="SUPFAM" id="SSF52172">
    <property type="entry name" value="CheY-like"/>
    <property type="match status" value="1"/>
</dbReference>
<protein>
    <recommendedName>
        <fullName evidence="5">Response regulatory domain-containing protein</fullName>
    </recommendedName>
</protein>
<dbReference type="Pfam" id="PF00072">
    <property type="entry name" value="Response_reg"/>
    <property type="match status" value="1"/>
</dbReference>
<evidence type="ECO:0000256" key="3">
    <source>
        <dbReference type="PROSITE-ProRule" id="PRU00169"/>
    </source>
</evidence>
<dbReference type="PANTHER" id="PTHR45339">
    <property type="entry name" value="HYBRID SIGNAL TRANSDUCTION HISTIDINE KINASE J"/>
    <property type="match status" value="1"/>
</dbReference>
<dbReference type="InterPro" id="IPR011006">
    <property type="entry name" value="CheY-like_superfamily"/>
</dbReference>
<evidence type="ECO:0000313" key="6">
    <source>
        <dbReference type="EMBL" id="EMD92509.1"/>
    </source>
</evidence>
<dbReference type="Gene3D" id="3.40.50.2300">
    <property type="match status" value="1"/>
</dbReference>
<dbReference type="STRING" id="701091.M2U1S6"/>
<dbReference type="SMART" id="SM00448">
    <property type="entry name" value="REC"/>
    <property type="match status" value="1"/>
</dbReference>
<feature type="compositionally biased region" description="Polar residues" evidence="4">
    <location>
        <begin position="94"/>
        <end position="124"/>
    </location>
</feature>
<evidence type="ECO:0000256" key="1">
    <source>
        <dbReference type="ARBA" id="ARBA00022553"/>
    </source>
</evidence>
<dbReference type="eggNOG" id="KOG0519">
    <property type="taxonomic scope" value="Eukaryota"/>
</dbReference>
<feature type="domain" description="Response regulatory" evidence="5">
    <location>
        <begin position="205"/>
        <end position="325"/>
    </location>
</feature>
<dbReference type="HOGENOM" id="CLU_823835_0_0_1"/>
<dbReference type="Proteomes" id="UP000016936">
    <property type="component" value="Unassembled WGS sequence"/>
</dbReference>
<feature type="modified residue" description="4-aspartylphosphate" evidence="3">
    <location>
        <position position="260"/>
    </location>
</feature>
<dbReference type="GO" id="GO:0000160">
    <property type="term" value="P:phosphorelay signal transduction system"/>
    <property type="evidence" value="ECO:0007669"/>
    <property type="project" value="UniProtKB-KW"/>
</dbReference>
<dbReference type="PROSITE" id="PS50110">
    <property type="entry name" value="RESPONSE_REGULATORY"/>
    <property type="match status" value="1"/>
</dbReference>
<name>M2U1S6_COCH5</name>
<organism evidence="6 7">
    <name type="scientific">Cochliobolus heterostrophus (strain C5 / ATCC 48332 / race O)</name>
    <name type="common">Southern corn leaf blight fungus</name>
    <name type="synonym">Bipolaris maydis</name>
    <dbReference type="NCBI Taxonomy" id="701091"/>
    <lineage>
        <taxon>Eukaryota</taxon>
        <taxon>Fungi</taxon>
        <taxon>Dikarya</taxon>
        <taxon>Ascomycota</taxon>
        <taxon>Pezizomycotina</taxon>
        <taxon>Dothideomycetes</taxon>
        <taxon>Pleosporomycetidae</taxon>
        <taxon>Pleosporales</taxon>
        <taxon>Pleosporineae</taxon>
        <taxon>Pleosporaceae</taxon>
        <taxon>Bipolaris</taxon>
    </lineage>
</organism>
<reference evidence="6 7" key="1">
    <citation type="journal article" date="2012" name="PLoS Pathog.">
        <title>Diverse lifestyles and strategies of plant pathogenesis encoded in the genomes of eighteen Dothideomycetes fungi.</title>
        <authorList>
            <person name="Ohm R.A."/>
            <person name="Feau N."/>
            <person name="Henrissat B."/>
            <person name="Schoch C.L."/>
            <person name="Horwitz B.A."/>
            <person name="Barry K.W."/>
            <person name="Condon B.J."/>
            <person name="Copeland A.C."/>
            <person name="Dhillon B."/>
            <person name="Glaser F."/>
            <person name="Hesse C.N."/>
            <person name="Kosti I."/>
            <person name="LaButti K."/>
            <person name="Lindquist E.A."/>
            <person name="Lucas S."/>
            <person name="Salamov A.A."/>
            <person name="Bradshaw R.E."/>
            <person name="Ciuffetti L."/>
            <person name="Hamelin R.C."/>
            <person name="Kema G.H.J."/>
            <person name="Lawrence C."/>
            <person name="Scott J.A."/>
            <person name="Spatafora J.W."/>
            <person name="Turgeon B.G."/>
            <person name="de Wit P.J.G.M."/>
            <person name="Zhong S."/>
            <person name="Goodwin S.B."/>
            <person name="Grigoriev I.V."/>
        </authorList>
    </citation>
    <scope>NUCLEOTIDE SEQUENCE [LARGE SCALE GENOMIC DNA]</scope>
    <source>
        <strain evidence="7">C5 / ATCC 48332 / race O</strain>
    </source>
</reference>
<keyword evidence="1 3" id="KW-0597">Phosphoprotein</keyword>
<reference evidence="7" key="2">
    <citation type="journal article" date="2013" name="PLoS Genet.">
        <title>Comparative genome structure, secondary metabolite, and effector coding capacity across Cochliobolus pathogens.</title>
        <authorList>
            <person name="Condon B.J."/>
            <person name="Leng Y."/>
            <person name="Wu D."/>
            <person name="Bushley K.E."/>
            <person name="Ohm R.A."/>
            <person name="Otillar R."/>
            <person name="Martin J."/>
            <person name="Schackwitz W."/>
            <person name="Grimwood J."/>
            <person name="MohdZainudin N."/>
            <person name="Xue C."/>
            <person name="Wang R."/>
            <person name="Manning V.A."/>
            <person name="Dhillon B."/>
            <person name="Tu Z.J."/>
            <person name="Steffenson B.J."/>
            <person name="Salamov A."/>
            <person name="Sun H."/>
            <person name="Lowry S."/>
            <person name="LaButti K."/>
            <person name="Han J."/>
            <person name="Copeland A."/>
            <person name="Lindquist E."/>
            <person name="Barry K."/>
            <person name="Schmutz J."/>
            <person name="Baker S.E."/>
            <person name="Ciuffetti L.M."/>
            <person name="Grigoriev I.V."/>
            <person name="Zhong S."/>
            <person name="Turgeon B.G."/>
        </authorList>
    </citation>
    <scope>NUCLEOTIDE SEQUENCE [LARGE SCALE GENOMIC DNA]</scope>
    <source>
        <strain evidence="7">C5 / ATCC 48332 / race O</strain>
    </source>
</reference>
<dbReference type="OMA" id="GFRGPIC"/>
<keyword evidence="2" id="KW-0902">Two-component regulatory system</keyword>
<feature type="region of interest" description="Disordered" evidence="4">
    <location>
        <begin position="94"/>
        <end position="137"/>
    </location>
</feature>
<dbReference type="EMBL" id="KB445575">
    <property type="protein sequence ID" value="EMD92509.1"/>
    <property type="molecule type" value="Genomic_DNA"/>
</dbReference>
<evidence type="ECO:0000256" key="2">
    <source>
        <dbReference type="ARBA" id="ARBA00023012"/>
    </source>
</evidence>
<evidence type="ECO:0000259" key="5">
    <source>
        <dbReference type="PROSITE" id="PS50110"/>
    </source>
</evidence>
<dbReference type="AlphaFoldDB" id="M2U1S6"/>
<feature type="compositionally biased region" description="Basic and acidic residues" evidence="4">
    <location>
        <begin position="126"/>
        <end position="136"/>
    </location>
</feature>
<dbReference type="InterPro" id="IPR001789">
    <property type="entry name" value="Sig_transdc_resp-reg_receiver"/>
</dbReference>
<dbReference type="PANTHER" id="PTHR45339:SF1">
    <property type="entry name" value="HYBRID SIGNAL TRANSDUCTION HISTIDINE KINASE J"/>
    <property type="match status" value="1"/>
</dbReference>
<gene>
    <name evidence="6" type="ORF">COCHEDRAFT_1029951</name>
</gene>
<evidence type="ECO:0000313" key="7">
    <source>
        <dbReference type="Proteomes" id="UP000016936"/>
    </source>
</evidence>
<accession>M2U1S6</accession>
<proteinExistence type="predicted"/>
<keyword evidence="7" id="KW-1185">Reference proteome</keyword>
<sequence>MLPQQVRLCLQALHISINEFSTFVASRGLDDDVVASVTAEGDPRLQDTLAQLRQLCEIAEECMCPLNIYGDFLLNELPVANVLHEMRSPMQTAGSCSTVTSHQPLDMSQTTQECKNSNQDSPFESRSVDFGRDKSLENPPVPSVIQVLPRKLVQPISYPGDASLPAIGPILSNELPGAPPPINHAPCEKPSASCIEPLDQFAHCRILIAEDNMINQKVMLKFLRRLGLNDIVTASDGQAAVNIVQECMDRYQPFDLIFMDDTMPVLSGHDATHLIREMGFRGPICGMMVNLRLANKQKAFDAGITTIIHKPFQLRAIREVLEQYLTPLVEELDDTMLSGWVDDSPLPRRKPDIKSKL</sequence>